<dbReference type="InterPro" id="IPR005835">
    <property type="entry name" value="NTP_transferase_dom"/>
</dbReference>
<sequence>MKAVIMAGGVGSRLRPLTDTMPKPMVPVHGRPAMEYAVDLLKKHGITEIAVTLCYYPEIIMKYFGDGTQFGVRFHYFIENEPLGTAGSVKQAQQFLDETFLVISGDGITNINLSKIIEFHQKKQALATMALTTVDDPTQFGIVITDENGYIRRFIEKPKPEQVFSNTINAGIYAFEPSIFDYIPSGFYDFSKQLFPRLLEEKLPLLGVNAKGYWKDIGTIEQYKQVHLDINNGLVSNELRVAI</sequence>
<keyword evidence="3" id="KW-1185">Reference proteome</keyword>
<evidence type="ECO:0000259" key="1">
    <source>
        <dbReference type="Pfam" id="PF00483"/>
    </source>
</evidence>
<dbReference type="Proteomes" id="UP000430670">
    <property type="component" value="Unassembled WGS sequence"/>
</dbReference>
<dbReference type="Pfam" id="PF00483">
    <property type="entry name" value="NTP_transferase"/>
    <property type="match status" value="1"/>
</dbReference>
<dbReference type="SUPFAM" id="SSF53448">
    <property type="entry name" value="Nucleotide-diphospho-sugar transferases"/>
    <property type="match status" value="1"/>
</dbReference>
<dbReference type="GO" id="GO:0016740">
    <property type="term" value="F:transferase activity"/>
    <property type="evidence" value="ECO:0007669"/>
    <property type="project" value="UniProtKB-KW"/>
</dbReference>
<proteinExistence type="predicted"/>
<evidence type="ECO:0000313" key="3">
    <source>
        <dbReference type="Proteomes" id="UP000430670"/>
    </source>
</evidence>
<feature type="domain" description="Nucleotidyl transferase" evidence="1">
    <location>
        <begin position="2"/>
        <end position="231"/>
    </location>
</feature>
<dbReference type="PANTHER" id="PTHR22572">
    <property type="entry name" value="SUGAR-1-PHOSPHATE GUANYL TRANSFERASE"/>
    <property type="match status" value="1"/>
</dbReference>
<name>A0A6I3SLM6_HELMO</name>
<dbReference type="EMBL" id="WNKU01000015">
    <property type="protein sequence ID" value="MTV49861.1"/>
    <property type="molecule type" value="Genomic_DNA"/>
</dbReference>
<reference evidence="2 3" key="1">
    <citation type="submission" date="2019-11" db="EMBL/GenBank/DDBJ databases">
        <title>Whole-genome sequence of a the green, strictly anaerobic photosynthetic bacterium Heliobacillus mobilis DSM 6151.</title>
        <authorList>
            <person name="Kyndt J.A."/>
            <person name="Meyer T.E."/>
        </authorList>
    </citation>
    <scope>NUCLEOTIDE SEQUENCE [LARGE SCALE GENOMIC DNA]</scope>
    <source>
        <strain evidence="2 3">DSM 6151</strain>
    </source>
</reference>
<dbReference type="InterPro" id="IPR050486">
    <property type="entry name" value="Mannose-1P_guanyltransferase"/>
</dbReference>
<evidence type="ECO:0000313" key="2">
    <source>
        <dbReference type="EMBL" id="MTV49861.1"/>
    </source>
</evidence>
<gene>
    <name evidence="2" type="ORF">GJ688_12850</name>
</gene>
<dbReference type="AlphaFoldDB" id="A0A6I3SLM6"/>
<protein>
    <submittedName>
        <fullName evidence="2">NTP transferase domain-containing protein</fullName>
    </submittedName>
</protein>
<accession>A0A6I3SLM6</accession>
<dbReference type="Gene3D" id="3.90.550.10">
    <property type="entry name" value="Spore Coat Polysaccharide Biosynthesis Protein SpsA, Chain A"/>
    <property type="match status" value="1"/>
</dbReference>
<comment type="caution">
    <text evidence="2">The sequence shown here is derived from an EMBL/GenBank/DDBJ whole genome shotgun (WGS) entry which is preliminary data.</text>
</comment>
<dbReference type="CDD" id="cd04181">
    <property type="entry name" value="NTP_transferase"/>
    <property type="match status" value="1"/>
</dbReference>
<dbReference type="OrthoDB" id="9803871at2"/>
<keyword evidence="2" id="KW-0808">Transferase</keyword>
<dbReference type="InterPro" id="IPR029044">
    <property type="entry name" value="Nucleotide-diphossugar_trans"/>
</dbReference>
<organism evidence="2 3">
    <name type="scientific">Heliobacterium mobile</name>
    <name type="common">Heliobacillus mobilis</name>
    <dbReference type="NCBI Taxonomy" id="28064"/>
    <lineage>
        <taxon>Bacteria</taxon>
        <taxon>Bacillati</taxon>
        <taxon>Bacillota</taxon>
        <taxon>Clostridia</taxon>
        <taxon>Eubacteriales</taxon>
        <taxon>Heliobacteriaceae</taxon>
        <taxon>Heliobacterium</taxon>
    </lineage>
</organism>